<accession>A0A0G1CGG5</accession>
<sequence length="69" mass="7960">MSKPSLKRSNNIVSGWCMRVIQQLARSRFNREHSGTLPKVKQSFLKPKPFKECKIALYAGISENLLVLW</sequence>
<dbReference type="EMBL" id="LCFB01000012">
    <property type="protein sequence ID" value="KKS84910.1"/>
    <property type="molecule type" value="Genomic_DNA"/>
</dbReference>
<gene>
    <name evidence="1" type="ORF">UV59_C0012G0002</name>
</gene>
<dbReference type="STRING" id="1618436.UV59_C0012G0002"/>
<evidence type="ECO:0000313" key="2">
    <source>
        <dbReference type="Proteomes" id="UP000034543"/>
    </source>
</evidence>
<dbReference type="Proteomes" id="UP000034543">
    <property type="component" value="Unassembled WGS sequence"/>
</dbReference>
<reference evidence="1 2" key="1">
    <citation type="journal article" date="2015" name="Nature">
        <title>rRNA introns, odd ribosomes, and small enigmatic genomes across a large radiation of phyla.</title>
        <authorList>
            <person name="Brown C.T."/>
            <person name="Hug L.A."/>
            <person name="Thomas B.C."/>
            <person name="Sharon I."/>
            <person name="Castelle C.J."/>
            <person name="Singh A."/>
            <person name="Wilkins M.J."/>
            <person name="Williams K.H."/>
            <person name="Banfield J.F."/>
        </authorList>
    </citation>
    <scope>NUCLEOTIDE SEQUENCE [LARGE SCALE GENOMIC DNA]</scope>
</reference>
<dbReference type="AlphaFoldDB" id="A0A0G1CGG5"/>
<organism evidence="1 2">
    <name type="scientific">Candidatus Gottesmanbacteria bacterium GW2011_GWA1_43_11</name>
    <dbReference type="NCBI Taxonomy" id="1618436"/>
    <lineage>
        <taxon>Bacteria</taxon>
        <taxon>Candidatus Gottesmaniibacteriota</taxon>
    </lineage>
</organism>
<comment type="caution">
    <text evidence="1">The sequence shown here is derived from an EMBL/GenBank/DDBJ whole genome shotgun (WGS) entry which is preliminary data.</text>
</comment>
<protein>
    <submittedName>
        <fullName evidence="1">Uncharacterized protein</fullName>
    </submittedName>
</protein>
<proteinExistence type="predicted"/>
<evidence type="ECO:0000313" key="1">
    <source>
        <dbReference type="EMBL" id="KKS84910.1"/>
    </source>
</evidence>
<name>A0A0G1CGG5_9BACT</name>